<reference evidence="1 2" key="1">
    <citation type="submission" date="2020-04" db="EMBL/GenBank/DDBJ databases">
        <title>MicrobeNet Type strains.</title>
        <authorList>
            <person name="Nicholson A.C."/>
        </authorList>
    </citation>
    <scope>NUCLEOTIDE SEQUENCE [LARGE SCALE GENOMIC DNA]</scope>
    <source>
        <strain evidence="1 2">DSM 45078</strain>
    </source>
</reference>
<sequence length="47" mass="5361">MTVPAERITLTDTDYAGVEQMLAPYRDRLLPQAAVVPHWSDDGARFW</sequence>
<evidence type="ECO:0000313" key="1">
    <source>
        <dbReference type="EMBL" id="NKY36034.1"/>
    </source>
</evidence>
<dbReference type="RefSeq" id="WP_157112925.1">
    <property type="nucleotide sequence ID" value="NZ_JAAXOO010000006.1"/>
</dbReference>
<proteinExistence type="predicted"/>
<keyword evidence="2" id="KW-1185">Reference proteome</keyword>
<dbReference type="AlphaFoldDB" id="A0A846XQX8"/>
<accession>A0A846XQX8</accession>
<name>A0A846XQX8_9NOCA</name>
<organism evidence="1 2">
    <name type="scientific">Nocardia speluncae</name>
    <dbReference type="NCBI Taxonomy" id="419477"/>
    <lineage>
        <taxon>Bacteria</taxon>
        <taxon>Bacillati</taxon>
        <taxon>Actinomycetota</taxon>
        <taxon>Actinomycetes</taxon>
        <taxon>Mycobacteriales</taxon>
        <taxon>Nocardiaceae</taxon>
        <taxon>Nocardia</taxon>
    </lineage>
</organism>
<gene>
    <name evidence="1" type="ORF">HGA13_23590</name>
</gene>
<dbReference type="Proteomes" id="UP000565715">
    <property type="component" value="Unassembled WGS sequence"/>
</dbReference>
<dbReference type="EMBL" id="JAAXOO010000006">
    <property type="protein sequence ID" value="NKY36034.1"/>
    <property type="molecule type" value="Genomic_DNA"/>
</dbReference>
<protein>
    <submittedName>
        <fullName evidence="1">Uncharacterized protein</fullName>
    </submittedName>
</protein>
<evidence type="ECO:0000313" key="2">
    <source>
        <dbReference type="Proteomes" id="UP000565715"/>
    </source>
</evidence>
<comment type="caution">
    <text evidence="1">The sequence shown here is derived from an EMBL/GenBank/DDBJ whole genome shotgun (WGS) entry which is preliminary data.</text>
</comment>